<sequence length="553" mass="60390">MSLISDTDFLIHSLRLTYLRDVEDLYGPRIISLDPLYNSNPYIHSSGLADPDKWPELDMPDSPNISDEESERPLGFPGARLKHTQTIMGGRSGGMGLRVNAKRQSMSKRMSMSSSGTPKGSDVTVQNFVGGGALKDGHDLEMADPKKEVNGLMPLPDEQSQVDSGGVMVDVKVVEPTVQEEAPVQRVVQFIPKFKNAKEMEERRRERMAARRRGPNGALAGPAAPPQPQKQPSLSFDTSSDEDIVHVNAESSSDSDFGDMDDEFDPEFTARGIHSDSVSDVSLPSIATSSVATYSTNARPRLSPVNEQGQPQPSTSHQPQQHPHAPQTQRSASDNPTKRRPPAAPRASSSSSTQESLFTRKRVAPLRPQKSSLSAMLASSSNSNNPFSEIYSSISGRGNESASTNVLVYFPTSRTPGKGMDLNVRKDATVEEVIGFALWTYWEEGWMPRLDEEEKEKDTEKDNIRLSTVGWILRIAEEDGEVDDDFPPPDRTGKIAKFNGDAYAVLEATQAQIAQNQILESKIQRPTVAAGKKPSLMTANTDKSASSLNLPAG</sequence>
<evidence type="ECO:0000256" key="1">
    <source>
        <dbReference type="ARBA" id="ARBA00009407"/>
    </source>
</evidence>
<evidence type="ECO:0000259" key="3">
    <source>
        <dbReference type="Pfam" id="PF16978"/>
    </source>
</evidence>
<feature type="domain" description="CRIM" evidence="3">
    <location>
        <begin position="370"/>
        <end position="517"/>
    </location>
</feature>
<feature type="compositionally biased region" description="Low complexity" evidence="2">
    <location>
        <begin position="371"/>
        <end position="385"/>
    </location>
</feature>
<keyword evidence="4" id="KW-0418">Kinase</keyword>
<feature type="region of interest" description="Disordered" evidence="2">
    <location>
        <begin position="529"/>
        <end position="553"/>
    </location>
</feature>
<evidence type="ECO:0000256" key="2">
    <source>
        <dbReference type="SAM" id="MobiDB-lite"/>
    </source>
</evidence>
<organism evidence="4 5">
    <name type="scientific">Marasmius crinis-equi</name>
    <dbReference type="NCBI Taxonomy" id="585013"/>
    <lineage>
        <taxon>Eukaryota</taxon>
        <taxon>Fungi</taxon>
        <taxon>Dikarya</taxon>
        <taxon>Basidiomycota</taxon>
        <taxon>Agaricomycotina</taxon>
        <taxon>Agaricomycetes</taxon>
        <taxon>Agaricomycetidae</taxon>
        <taxon>Agaricales</taxon>
        <taxon>Marasmiineae</taxon>
        <taxon>Marasmiaceae</taxon>
        <taxon>Marasmius</taxon>
    </lineage>
</organism>
<feature type="region of interest" description="Disordered" evidence="2">
    <location>
        <begin position="192"/>
        <end position="385"/>
    </location>
</feature>
<dbReference type="EMBL" id="JBAHYK010000324">
    <property type="protein sequence ID" value="KAL0575232.1"/>
    <property type="molecule type" value="Genomic_DNA"/>
</dbReference>
<evidence type="ECO:0000313" key="4">
    <source>
        <dbReference type="EMBL" id="KAL0575232.1"/>
    </source>
</evidence>
<dbReference type="Pfam" id="PF16978">
    <property type="entry name" value="CRIM"/>
    <property type="match status" value="1"/>
</dbReference>
<feature type="compositionally biased region" description="Polar residues" evidence="2">
    <location>
        <begin position="276"/>
        <end position="298"/>
    </location>
</feature>
<name>A0ABR3FIP0_9AGAR</name>
<dbReference type="PANTHER" id="PTHR13335">
    <property type="entry name" value="TARGET OF RAPAMYCIN COMPLEX 2 SUBUNIT MAPKAP1"/>
    <property type="match status" value="1"/>
</dbReference>
<gene>
    <name evidence="4" type="primary">AVO1_1</name>
    <name evidence="4" type="ORF">V5O48_006748</name>
</gene>
<comment type="similarity">
    <text evidence="1">Belongs to the SIN1 family.</text>
</comment>
<dbReference type="InterPro" id="IPR031567">
    <property type="entry name" value="CRIM_dom"/>
</dbReference>
<comment type="caution">
    <text evidence="4">The sequence shown here is derived from an EMBL/GenBank/DDBJ whole genome shotgun (WGS) entry which is preliminary data.</text>
</comment>
<evidence type="ECO:0000313" key="5">
    <source>
        <dbReference type="Proteomes" id="UP001465976"/>
    </source>
</evidence>
<dbReference type="GO" id="GO:0016301">
    <property type="term" value="F:kinase activity"/>
    <property type="evidence" value="ECO:0007669"/>
    <property type="project" value="UniProtKB-KW"/>
</dbReference>
<dbReference type="PANTHER" id="PTHR13335:SF1">
    <property type="entry name" value="TARGET OF RAPAMYCIN COMPLEX 2 SUBUNIT MAPKAP1"/>
    <property type="match status" value="1"/>
</dbReference>
<feature type="compositionally biased region" description="Polar residues" evidence="2">
    <location>
        <begin position="537"/>
        <end position="553"/>
    </location>
</feature>
<dbReference type="Proteomes" id="UP001465976">
    <property type="component" value="Unassembled WGS sequence"/>
</dbReference>
<keyword evidence="4" id="KW-0808">Transferase</keyword>
<dbReference type="InterPro" id="IPR008828">
    <property type="entry name" value="Sin1/Avo1"/>
</dbReference>
<feature type="compositionally biased region" description="Acidic residues" evidence="2">
    <location>
        <begin position="256"/>
        <end position="266"/>
    </location>
</feature>
<feature type="region of interest" description="Disordered" evidence="2">
    <location>
        <begin position="48"/>
        <end position="77"/>
    </location>
</feature>
<feature type="compositionally biased region" description="Low complexity" evidence="2">
    <location>
        <begin position="310"/>
        <end position="329"/>
    </location>
</feature>
<reference evidence="4 5" key="1">
    <citation type="submission" date="2024-02" db="EMBL/GenBank/DDBJ databases">
        <title>A draft genome for the cacao thread blight pathogen Marasmius crinis-equi.</title>
        <authorList>
            <person name="Cohen S.P."/>
            <person name="Baruah I.K."/>
            <person name="Amoako-Attah I."/>
            <person name="Bukari Y."/>
            <person name="Meinhardt L.W."/>
            <person name="Bailey B.A."/>
        </authorList>
    </citation>
    <scope>NUCLEOTIDE SEQUENCE [LARGE SCALE GENOMIC DNA]</scope>
    <source>
        <strain evidence="4 5">GH-76</strain>
    </source>
</reference>
<proteinExistence type="inferred from homology"/>
<feature type="compositionally biased region" description="Basic and acidic residues" evidence="2">
    <location>
        <begin position="196"/>
        <end position="209"/>
    </location>
</feature>
<keyword evidence="5" id="KW-1185">Reference proteome</keyword>
<protein>
    <submittedName>
        <fullName evidence="4">Component of a membrane-bound complex containing the Tor2p kinase</fullName>
    </submittedName>
</protein>
<accession>A0ABR3FIP0</accession>
<feature type="non-terminal residue" evidence="4">
    <location>
        <position position="553"/>
    </location>
</feature>